<dbReference type="Proteomes" id="UP000051950">
    <property type="component" value="Unassembled WGS sequence"/>
</dbReference>
<dbReference type="Pfam" id="PF14905">
    <property type="entry name" value="OMP_b-brl_3"/>
    <property type="match status" value="1"/>
</dbReference>
<dbReference type="InterPro" id="IPR041700">
    <property type="entry name" value="OMP_b-brl_3"/>
</dbReference>
<protein>
    <recommendedName>
        <fullName evidence="1">Outer membrane protein beta-barrel domain-containing protein</fullName>
    </recommendedName>
</protein>
<dbReference type="STRING" id="687842.ASU31_00345"/>
<dbReference type="SUPFAM" id="SSF56935">
    <property type="entry name" value="Porins"/>
    <property type="match status" value="1"/>
</dbReference>
<comment type="caution">
    <text evidence="2">The sequence shown here is derived from an EMBL/GenBank/DDBJ whole genome shotgun (WGS) entry which is preliminary data.</text>
</comment>
<dbReference type="AlphaFoldDB" id="A0A0T5VV90"/>
<keyword evidence="3" id="KW-1185">Reference proteome</keyword>
<accession>A0A0T5VV90</accession>
<name>A0A0T5VV90_9SPHI</name>
<dbReference type="OrthoDB" id="606851at2"/>
<evidence type="ECO:0000313" key="3">
    <source>
        <dbReference type="Proteomes" id="UP000051950"/>
    </source>
</evidence>
<gene>
    <name evidence="2" type="ORF">ASU31_00345</name>
</gene>
<proteinExistence type="predicted"/>
<reference evidence="2 3" key="1">
    <citation type="submission" date="2015-11" db="EMBL/GenBank/DDBJ databases">
        <title>Sequence of Pedobacter ginsenosidimutans.</title>
        <authorList>
            <person name="Carson E."/>
            <person name="Keyser V."/>
            <person name="Newman J."/>
            <person name="Miller J."/>
        </authorList>
    </citation>
    <scope>NUCLEOTIDE SEQUENCE [LARGE SCALE GENOMIC DNA]</scope>
    <source>
        <strain evidence="2 3">KACC 14530</strain>
    </source>
</reference>
<dbReference type="RefSeq" id="WP_057930412.1">
    <property type="nucleotide sequence ID" value="NZ_LMZQ01000001.1"/>
</dbReference>
<sequence>MFKDKFTFLIFFILIRCIPAMGQVNGEHIFCVTGIAVDSLTGKGIEDASIAVYDQQGRKMKNDISRESGRFKFYIRLVSSCRMEVVHLSYQKKTIIINPTDADSLTLGRLLLLPRMHELKEVAISAKKNVVSYGLNKITYSVALDSSNKGISALDMIQKVPLIEVAGNQLVASGRSNLKLFLDGKEVGSSSSYVAFLKSLPAGSFSKVEVNTSPDIRYQQEGVTTIINLTSDKKLPKGIFAGLNTGISSRLGYTYGGFVMSRLDKLYIVATLNRDNSGQFVDGESIQQIYNLDNSFISSLTTSSRQRNSSLLTDINATYNISPASSVRVNFSRFGLNSDSEFIQARGNVTSGDLVFKNLQSFYNLEGDYERVGRNKHIFSLALKLANDSQQQSFERTDRYAGSTGNEYTVQADYIIPKEKWKIDLGTKLIRRNIDRSGTVPIAGYSQDIFRLYGSAAYDITKKHRITLGLISDAAAFENVVSSNKYYNLLFQGNYSFLAGKSTNISFSFNQQVKRPGLKYIAPAILVSLPQNILVGNQELSPEMIYNYKTMVNGLLLKKPASASIYFTHIPASIIEEKMLTNEGVLTTYSNRATFYQLGTSVFYSYPITKKISLRLNGDIGLQQWKSQDNDLSNRGLIYKIFTTLTYNGFIGCNTQLRFFNYSRVITPQGYYGAYYDSQLSVSRAFFHERFSCKATLYQPFLGKQQVKSIFDTSSGSYSAANITQVRYLNLSLSYELGNVSKAMSNRSQKGKRAENDDLKIP</sequence>
<dbReference type="EMBL" id="LMZQ01000001">
    <property type="protein sequence ID" value="KRT17783.1"/>
    <property type="molecule type" value="Genomic_DNA"/>
</dbReference>
<feature type="domain" description="Outer membrane protein beta-barrel" evidence="1">
    <location>
        <begin position="356"/>
        <end position="735"/>
    </location>
</feature>
<evidence type="ECO:0000259" key="1">
    <source>
        <dbReference type="Pfam" id="PF14905"/>
    </source>
</evidence>
<organism evidence="2 3">
    <name type="scientific">Pedobacter ginsenosidimutans</name>
    <dbReference type="NCBI Taxonomy" id="687842"/>
    <lineage>
        <taxon>Bacteria</taxon>
        <taxon>Pseudomonadati</taxon>
        <taxon>Bacteroidota</taxon>
        <taxon>Sphingobacteriia</taxon>
        <taxon>Sphingobacteriales</taxon>
        <taxon>Sphingobacteriaceae</taxon>
        <taxon>Pedobacter</taxon>
    </lineage>
</organism>
<evidence type="ECO:0000313" key="2">
    <source>
        <dbReference type="EMBL" id="KRT17783.1"/>
    </source>
</evidence>